<dbReference type="GO" id="GO:0004842">
    <property type="term" value="F:ubiquitin-protein transferase activity"/>
    <property type="evidence" value="ECO:0007669"/>
    <property type="project" value="TreeGrafter"/>
</dbReference>
<keyword evidence="3" id="KW-0862">Zinc</keyword>
<feature type="domain" description="RING-type" evidence="5">
    <location>
        <begin position="215"/>
        <end position="249"/>
    </location>
</feature>
<dbReference type="AlphaFoldDB" id="A0A2R6RBR8"/>
<dbReference type="FunCoup" id="A0A2R6RBR8">
    <property type="interactions" value="708"/>
</dbReference>
<dbReference type="InterPro" id="IPR001841">
    <property type="entry name" value="Znf_RING"/>
</dbReference>
<organism evidence="6 7">
    <name type="scientific">Actinidia chinensis var. chinensis</name>
    <name type="common">Chinese soft-hair kiwi</name>
    <dbReference type="NCBI Taxonomy" id="1590841"/>
    <lineage>
        <taxon>Eukaryota</taxon>
        <taxon>Viridiplantae</taxon>
        <taxon>Streptophyta</taxon>
        <taxon>Embryophyta</taxon>
        <taxon>Tracheophyta</taxon>
        <taxon>Spermatophyta</taxon>
        <taxon>Magnoliopsida</taxon>
        <taxon>eudicotyledons</taxon>
        <taxon>Gunneridae</taxon>
        <taxon>Pentapetalae</taxon>
        <taxon>asterids</taxon>
        <taxon>Ericales</taxon>
        <taxon>Actinidiaceae</taxon>
        <taxon>Actinidia</taxon>
    </lineage>
</organism>
<evidence type="ECO:0000256" key="4">
    <source>
        <dbReference type="PROSITE-ProRule" id="PRU00175"/>
    </source>
</evidence>
<dbReference type="PIRSF" id="PIRSF036836">
    <property type="entry name" value="RNase_bind_SBP1"/>
    <property type="match status" value="1"/>
</dbReference>
<dbReference type="Pfam" id="PF13920">
    <property type="entry name" value="zf-C3HC4_3"/>
    <property type="match status" value="1"/>
</dbReference>
<reference evidence="7" key="2">
    <citation type="journal article" date="2018" name="BMC Genomics">
        <title>A manually annotated Actinidia chinensis var. chinensis (kiwifruit) genome highlights the challenges associated with draft genomes and gene prediction in plants.</title>
        <authorList>
            <person name="Pilkington S.M."/>
            <person name="Crowhurst R."/>
            <person name="Hilario E."/>
            <person name="Nardozza S."/>
            <person name="Fraser L."/>
            <person name="Peng Y."/>
            <person name="Gunaseelan K."/>
            <person name="Simpson R."/>
            <person name="Tahir J."/>
            <person name="Deroles S.C."/>
            <person name="Templeton K."/>
            <person name="Luo Z."/>
            <person name="Davy M."/>
            <person name="Cheng C."/>
            <person name="McNeilage M."/>
            <person name="Scaglione D."/>
            <person name="Liu Y."/>
            <person name="Zhang Q."/>
            <person name="Datson P."/>
            <person name="De Silva N."/>
            <person name="Gardiner S.E."/>
            <person name="Bassett H."/>
            <person name="Chagne D."/>
            <person name="McCallum J."/>
            <person name="Dzierzon H."/>
            <person name="Deng C."/>
            <person name="Wang Y.Y."/>
            <person name="Barron L."/>
            <person name="Manako K."/>
            <person name="Bowen J."/>
            <person name="Foster T.M."/>
            <person name="Erridge Z.A."/>
            <person name="Tiffin H."/>
            <person name="Waite C.N."/>
            <person name="Davies K.M."/>
            <person name="Grierson E.P."/>
            <person name="Laing W.A."/>
            <person name="Kirk R."/>
            <person name="Chen X."/>
            <person name="Wood M."/>
            <person name="Montefiori M."/>
            <person name="Brummell D.A."/>
            <person name="Schwinn K.E."/>
            <person name="Catanach A."/>
            <person name="Fullerton C."/>
            <person name="Li D."/>
            <person name="Meiyalaghan S."/>
            <person name="Nieuwenhuizen N."/>
            <person name="Read N."/>
            <person name="Prakash R."/>
            <person name="Hunter D."/>
            <person name="Zhang H."/>
            <person name="McKenzie M."/>
            <person name="Knabel M."/>
            <person name="Harris A."/>
            <person name="Allan A.C."/>
            <person name="Gleave A."/>
            <person name="Chen A."/>
            <person name="Janssen B.J."/>
            <person name="Plunkett B."/>
            <person name="Ampomah-Dwamena C."/>
            <person name="Voogd C."/>
            <person name="Leif D."/>
            <person name="Lafferty D."/>
            <person name="Souleyre E.J.F."/>
            <person name="Varkonyi-Gasic E."/>
            <person name="Gambi F."/>
            <person name="Hanley J."/>
            <person name="Yao J.L."/>
            <person name="Cheung J."/>
            <person name="David K.M."/>
            <person name="Warren B."/>
            <person name="Marsh K."/>
            <person name="Snowden K.C."/>
            <person name="Lin-Wang K."/>
            <person name="Brian L."/>
            <person name="Martinez-Sanchez M."/>
            <person name="Wang M."/>
            <person name="Ileperuma N."/>
            <person name="Macnee N."/>
            <person name="Campin R."/>
            <person name="McAtee P."/>
            <person name="Drummond R.S.M."/>
            <person name="Espley R.V."/>
            <person name="Ireland H.S."/>
            <person name="Wu R."/>
            <person name="Atkinson R.G."/>
            <person name="Karunairetnam S."/>
            <person name="Bulley S."/>
            <person name="Chunkath S."/>
            <person name="Hanley Z."/>
            <person name="Storey R."/>
            <person name="Thrimawithana A.H."/>
            <person name="Thomson S."/>
            <person name="David C."/>
            <person name="Testolin R."/>
            <person name="Huang H."/>
            <person name="Hellens R.P."/>
            <person name="Schaffer R.J."/>
        </authorList>
    </citation>
    <scope>NUCLEOTIDE SEQUENCE [LARGE SCALE GENOMIC DNA]</scope>
    <source>
        <strain evidence="7">cv. Red5</strain>
    </source>
</reference>
<evidence type="ECO:0000256" key="3">
    <source>
        <dbReference type="ARBA" id="ARBA00022833"/>
    </source>
</evidence>
<evidence type="ECO:0000313" key="7">
    <source>
        <dbReference type="Proteomes" id="UP000241394"/>
    </source>
</evidence>
<dbReference type="PROSITE" id="PS50089">
    <property type="entry name" value="ZF_RING_2"/>
    <property type="match status" value="1"/>
</dbReference>
<evidence type="ECO:0000313" key="6">
    <source>
        <dbReference type="EMBL" id="PSS25978.1"/>
    </source>
</evidence>
<dbReference type="Gramene" id="PSS25978">
    <property type="protein sequence ID" value="PSS25978"/>
    <property type="gene ID" value="CEY00_Acc07250"/>
</dbReference>
<evidence type="ECO:0000259" key="5">
    <source>
        <dbReference type="PROSITE" id="PS50089"/>
    </source>
</evidence>
<dbReference type="OMA" id="WYPNNSA"/>
<name>A0A2R6RBR8_ACTCC</name>
<keyword evidence="2 4" id="KW-0863">Zinc-finger</keyword>
<dbReference type="STRING" id="1590841.A0A2R6RBR8"/>
<dbReference type="GO" id="GO:0008270">
    <property type="term" value="F:zinc ion binding"/>
    <property type="evidence" value="ECO:0007669"/>
    <property type="project" value="UniProtKB-KW"/>
</dbReference>
<dbReference type="PANTHER" id="PTHR42647">
    <property type="entry name" value="SBP (S-RIBONUCLEASE BINDING PROTEIN) FAMILY PROTEIN"/>
    <property type="match status" value="1"/>
</dbReference>
<keyword evidence="1" id="KW-0479">Metal-binding</keyword>
<comment type="caution">
    <text evidence="6">The sequence shown here is derived from an EMBL/GenBank/DDBJ whole genome shotgun (WGS) entry which is preliminary data.</text>
</comment>
<dbReference type="InParanoid" id="A0A2R6RBR8"/>
<evidence type="ECO:0000256" key="1">
    <source>
        <dbReference type="ARBA" id="ARBA00022723"/>
    </source>
</evidence>
<evidence type="ECO:0000256" key="2">
    <source>
        <dbReference type="ARBA" id="ARBA00022771"/>
    </source>
</evidence>
<dbReference type="InterPro" id="IPR013083">
    <property type="entry name" value="Znf_RING/FYVE/PHD"/>
</dbReference>
<protein>
    <submittedName>
        <fullName evidence="6">BOI-related E3 ubiquitin-protein ligase</fullName>
    </submittedName>
</protein>
<dbReference type="Proteomes" id="UP000241394">
    <property type="component" value="Chromosome LG7"/>
</dbReference>
<proteinExistence type="predicted"/>
<accession>A0A2R6RBR8</accession>
<sequence>MVIQAQLCSDNFMFSLGGSQNFMESSFGFNEFGVNLPQKQHQNLCFNNNGLVSNHSHHQAISSSRSIADQIEKQRLEIDRFINLQNERLRLALQEHGKIEVALILRKCESKAVVLLKQKDEEIAKVMKRQTELEDFMRRTEIESKKWQILAKENEAIVASLNNTIEQIRENQYFWNGVEDAESCCDVIDNRGEREGETGLDEREDREQRERKMVCKSCNFRNSCVVFLPCQHLCSCKSCLSYLGSCPVCGTLKKAAVEALF</sequence>
<dbReference type="OrthoDB" id="1711136at2759"/>
<gene>
    <name evidence="6" type="ORF">CEY00_Acc07250</name>
</gene>
<keyword evidence="7" id="KW-1185">Reference proteome</keyword>
<dbReference type="Gene3D" id="3.30.40.10">
    <property type="entry name" value="Zinc/RING finger domain, C3HC4 (zinc finger)"/>
    <property type="match status" value="1"/>
</dbReference>
<dbReference type="PANTHER" id="PTHR42647:SF22">
    <property type="entry name" value="BOI-RELATED E3 UBIQUITIN-PROTEIN LIGASE 2-RELATED"/>
    <property type="match status" value="1"/>
</dbReference>
<dbReference type="EMBL" id="NKQK01000007">
    <property type="protein sequence ID" value="PSS25978.1"/>
    <property type="molecule type" value="Genomic_DNA"/>
</dbReference>
<reference evidence="6 7" key="1">
    <citation type="submission" date="2017-07" db="EMBL/GenBank/DDBJ databases">
        <title>An improved, manually edited Actinidia chinensis var. chinensis (kiwifruit) genome highlights the challenges associated with draft genomes and gene prediction in plants.</title>
        <authorList>
            <person name="Pilkington S."/>
            <person name="Crowhurst R."/>
            <person name="Hilario E."/>
            <person name="Nardozza S."/>
            <person name="Fraser L."/>
            <person name="Peng Y."/>
            <person name="Gunaseelan K."/>
            <person name="Simpson R."/>
            <person name="Tahir J."/>
            <person name="Deroles S."/>
            <person name="Templeton K."/>
            <person name="Luo Z."/>
            <person name="Davy M."/>
            <person name="Cheng C."/>
            <person name="Mcneilage M."/>
            <person name="Scaglione D."/>
            <person name="Liu Y."/>
            <person name="Zhang Q."/>
            <person name="Datson P."/>
            <person name="De Silva N."/>
            <person name="Gardiner S."/>
            <person name="Bassett H."/>
            <person name="Chagne D."/>
            <person name="Mccallum J."/>
            <person name="Dzierzon H."/>
            <person name="Deng C."/>
            <person name="Wang Y.-Y."/>
            <person name="Barron N."/>
            <person name="Manako K."/>
            <person name="Bowen J."/>
            <person name="Foster T."/>
            <person name="Erridge Z."/>
            <person name="Tiffin H."/>
            <person name="Waite C."/>
            <person name="Davies K."/>
            <person name="Grierson E."/>
            <person name="Laing W."/>
            <person name="Kirk R."/>
            <person name="Chen X."/>
            <person name="Wood M."/>
            <person name="Montefiori M."/>
            <person name="Brummell D."/>
            <person name="Schwinn K."/>
            <person name="Catanach A."/>
            <person name="Fullerton C."/>
            <person name="Li D."/>
            <person name="Meiyalaghan S."/>
            <person name="Nieuwenhuizen N."/>
            <person name="Read N."/>
            <person name="Prakash R."/>
            <person name="Hunter D."/>
            <person name="Zhang H."/>
            <person name="Mckenzie M."/>
            <person name="Knabel M."/>
            <person name="Harris A."/>
            <person name="Allan A."/>
            <person name="Chen A."/>
            <person name="Janssen B."/>
            <person name="Plunkett B."/>
            <person name="Dwamena C."/>
            <person name="Voogd C."/>
            <person name="Leif D."/>
            <person name="Lafferty D."/>
            <person name="Souleyre E."/>
            <person name="Varkonyi-Gasic E."/>
            <person name="Gambi F."/>
            <person name="Hanley J."/>
            <person name="Yao J.-L."/>
            <person name="Cheung J."/>
            <person name="David K."/>
            <person name="Warren B."/>
            <person name="Marsh K."/>
            <person name="Snowden K."/>
            <person name="Lin-Wang K."/>
            <person name="Brian L."/>
            <person name="Martinez-Sanchez M."/>
            <person name="Wang M."/>
            <person name="Ileperuma N."/>
            <person name="Macnee N."/>
            <person name="Campin R."/>
            <person name="Mcatee P."/>
            <person name="Drummond R."/>
            <person name="Espley R."/>
            <person name="Ireland H."/>
            <person name="Wu R."/>
            <person name="Atkinson R."/>
            <person name="Karunairetnam S."/>
            <person name="Bulley S."/>
            <person name="Chunkath S."/>
            <person name="Hanley Z."/>
            <person name="Storey R."/>
            <person name="Thrimawithana A."/>
            <person name="Thomson S."/>
            <person name="David C."/>
            <person name="Testolin R."/>
        </authorList>
    </citation>
    <scope>NUCLEOTIDE SEQUENCE [LARGE SCALE GENOMIC DNA]</scope>
    <source>
        <strain evidence="7">cv. Red5</strain>
        <tissue evidence="6">Young leaf</tissue>
    </source>
</reference>